<name>A0ABR8TRM8_9PSED</name>
<evidence type="ECO:0000313" key="3">
    <source>
        <dbReference type="EMBL" id="MBD7978417.1"/>
    </source>
</evidence>
<dbReference type="InterPro" id="IPR014914">
    <property type="entry name" value="RES_dom"/>
</dbReference>
<sequence>MRSRSAGGAEYPRQVAGFVRTGLPHPAHLTQHIHPRPATGPGLVRGAGRRSIATHQHGAEHPRRASPDFRQPRKCLRLPRDGEPQRVLQWPHAAGHHGPGRHDLPVRDLSAHRRAAGRPVVRLGSLAISSGENLRAYRLVNSKFPPIALFDDVADAKDFEALFQLQSLTNPRLQNEIGRLELVARDEIPFGITGCAYATAPFTHVNPEGSRFSDGSFGVLYLADSMGTAIAEVRYHQARYWSNVPGLSYERFTFRGLTCRFNDTGMKDATAVPLTDPIYAPEDYSHSRQWGHELKRTGCPGLRYNSVRSPGNICWALMTPRPVTSIIQTGHYEMIWSNQIIGINRIATLESR</sequence>
<dbReference type="Pfam" id="PF08808">
    <property type="entry name" value="RES"/>
    <property type="match status" value="1"/>
</dbReference>
<feature type="region of interest" description="Disordered" evidence="1">
    <location>
        <begin position="26"/>
        <end position="76"/>
    </location>
</feature>
<evidence type="ECO:0000259" key="2">
    <source>
        <dbReference type="SMART" id="SM00953"/>
    </source>
</evidence>
<feature type="compositionally biased region" description="Basic and acidic residues" evidence="1">
    <location>
        <begin position="57"/>
        <end position="71"/>
    </location>
</feature>
<dbReference type="Proteomes" id="UP000611945">
    <property type="component" value="Unassembled WGS sequence"/>
</dbReference>
<accession>A0ABR8TRM8</accession>
<feature type="domain" description="RES" evidence="2">
    <location>
        <begin position="201"/>
        <end position="329"/>
    </location>
</feature>
<gene>
    <name evidence="3" type="ORF">H9642_14630</name>
</gene>
<organism evidence="3 4">
    <name type="scientific">Serpens gallinarum</name>
    <dbReference type="NCBI Taxonomy" id="2763075"/>
    <lineage>
        <taxon>Bacteria</taxon>
        <taxon>Pseudomonadati</taxon>
        <taxon>Pseudomonadota</taxon>
        <taxon>Gammaproteobacteria</taxon>
        <taxon>Pseudomonadales</taxon>
        <taxon>Pseudomonadaceae</taxon>
        <taxon>Pseudomonas</taxon>
    </lineage>
</organism>
<dbReference type="SMART" id="SM00953">
    <property type="entry name" value="RES"/>
    <property type="match status" value="1"/>
</dbReference>
<dbReference type="EMBL" id="JACSQG010000009">
    <property type="protein sequence ID" value="MBD7978417.1"/>
    <property type="molecule type" value="Genomic_DNA"/>
</dbReference>
<keyword evidence="4" id="KW-1185">Reference proteome</keyword>
<evidence type="ECO:0000256" key="1">
    <source>
        <dbReference type="SAM" id="MobiDB-lite"/>
    </source>
</evidence>
<proteinExistence type="predicted"/>
<protein>
    <submittedName>
        <fullName evidence="3">RES family NAD+ phosphorylase</fullName>
    </submittedName>
</protein>
<evidence type="ECO:0000313" key="4">
    <source>
        <dbReference type="Proteomes" id="UP000611945"/>
    </source>
</evidence>
<comment type="caution">
    <text evidence="3">The sequence shown here is derived from an EMBL/GenBank/DDBJ whole genome shotgun (WGS) entry which is preliminary data.</text>
</comment>
<reference evidence="3 4" key="1">
    <citation type="submission" date="2020-08" db="EMBL/GenBank/DDBJ databases">
        <title>A Genomic Blueprint of the Chicken Gut Microbiome.</title>
        <authorList>
            <person name="Gilroy R."/>
            <person name="Ravi A."/>
            <person name="Getino M."/>
            <person name="Pursley I."/>
            <person name="Horton D.L."/>
            <person name="Alikhan N.-F."/>
            <person name="Baker D."/>
            <person name="Gharbi K."/>
            <person name="Hall N."/>
            <person name="Watson M."/>
            <person name="Adriaenssens E.M."/>
            <person name="Foster-Nyarko E."/>
            <person name="Jarju S."/>
            <person name="Secka A."/>
            <person name="Antonio M."/>
            <person name="Oren A."/>
            <person name="Chaudhuri R."/>
            <person name="La Ragione R.M."/>
            <person name="Hildebrand F."/>
            <person name="Pallen M.J."/>
        </authorList>
    </citation>
    <scope>NUCLEOTIDE SEQUENCE [LARGE SCALE GENOMIC DNA]</scope>
    <source>
        <strain evidence="3 4">Sa2CUA2</strain>
    </source>
</reference>